<reference evidence="2 3" key="1">
    <citation type="submission" date="2021-08" db="EMBL/GenBank/DDBJ databases">
        <title>Draft genome sequence of Spirulina subsalsa with high tolerance to salinity and hype-accumulation of phycocyanin.</title>
        <authorList>
            <person name="Pei H."/>
            <person name="Jiang L."/>
        </authorList>
    </citation>
    <scope>NUCLEOTIDE SEQUENCE [LARGE SCALE GENOMIC DNA]</scope>
    <source>
        <strain evidence="2 3">FACHB-351</strain>
    </source>
</reference>
<keyword evidence="3" id="KW-1185">Reference proteome</keyword>
<protein>
    <submittedName>
        <fullName evidence="2">Hormogonium polysaccharide biosynthesis glycosyltransferase HpsE</fullName>
    </submittedName>
</protein>
<accession>A0ABT3L862</accession>
<dbReference type="CDD" id="cd00761">
    <property type="entry name" value="Glyco_tranf_GTA_type"/>
    <property type="match status" value="1"/>
</dbReference>
<name>A0ABT3L862_9CYAN</name>
<feature type="domain" description="Glycosyltransferase 2-like" evidence="1">
    <location>
        <begin position="5"/>
        <end position="145"/>
    </location>
</feature>
<dbReference type="RefSeq" id="WP_265265558.1">
    <property type="nucleotide sequence ID" value="NZ_JAIHOM010000084.1"/>
</dbReference>
<dbReference type="InterPro" id="IPR029044">
    <property type="entry name" value="Nucleotide-diphossugar_trans"/>
</dbReference>
<dbReference type="PANTHER" id="PTHR22916">
    <property type="entry name" value="GLYCOSYLTRANSFERASE"/>
    <property type="match status" value="1"/>
</dbReference>
<dbReference type="NCBIfam" id="NF038302">
    <property type="entry name" value="EPS_HpsE"/>
    <property type="match status" value="1"/>
</dbReference>
<sequence>MVDFTVAICTYNGAQRLPDVLDKLKACLESGRRSHPTLTWEIRIINNNSSDETQQVIEQYQTQWSSDVPIYSHFEPQQGLAFARQCAVEQAQGEWIGFLDDDNLPSENWIVSAHEFGREHPQAGAFGGLVKAAFEGTPPPGIERIQSFLAIVERGNMAFQYQLKTGLLPPGAGLVVRKDAWLSSVPKQLFLKGRIGQVKLASEDLEAVSFIQQKGWEIWHNPQMQIFHKIPESRLQLDYLVTLVRGTGLARHHIRMTRLTPWQRPLAFLIYFCNDLRCLLLFWLKHSSQIHQDLVTTCQWEWLRSSLVSPFYLWRQGAIYGESLKK</sequence>
<comment type="caution">
    <text evidence="2">The sequence shown here is derived from an EMBL/GenBank/DDBJ whole genome shotgun (WGS) entry which is preliminary data.</text>
</comment>
<dbReference type="Gene3D" id="3.90.550.10">
    <property type="entry name" value="Spore Coat Polysaccharide Biosynthesis Protein SpsA, Chain A"/>
    <property type="match status" value="1"/>
</dbReference>
<dbReference type="Proteomes" id="UP001526426">
    <property type="component" value="Unassembled WGS sequence"/>
</dbReference>
<dbReference type="EMBL" id="JAIHOM010000084">
    <property type="protein sequence ID" value="MCW6037696.1"/>
    <property type="molecule type" value="Genomic_DNA"/>
</dbReference>
<dbReference type="Pfam" id="PF00535">
    <property type="entry name" value="Glycos_transf_2"/>
    <property type="match status" value="1"/>
</dbReference>
<organism evidence="2 3">
    <name type="scientific">Spirulina subsalsa FACHB-351</name>
    <dbReference type="NCBI Taxonomy" id="234711"/>
    <lineage>
        <taxon>Bacteria</taxon>
        <taxon>Bacillati</taxon>
        <taxon>Cyanobacteriota</taxon>
        <taxon>Cyanophyceae</taxon>
        <taxon>Spirulinales</taxon>
        <taxon>Spirulinaceae</taxon>
        <taxon>Spirulina</taxon>
    </lineage>
</organism>
<evidence type="ECO:0000313" key="3">
    <source>
        <dbReference type="Proteomes" id="UP001526426"/>
    </source>
</evidence>
<proteinExistence type="predicted"/>
<evidence type="ECO:0000259" key="1">
    <source>
        <dbReference type="Pfam" id="PF00535"/>
    </source>
</evidence>
<evidence type="ECO:0000313" key="2">
    <source>
        <dbReference type="EMBL" id="MCW6037696.1"/>
    </source>
</evidence>
<dbReference type="SUPFAM" id="SSF53448">
    <property type="entry name" value="Nucleotide-diphospho-sugar transferases"/>
    <property type="match status" value="1"/>
</dbReference>
<gene>
    <name evidence="2" type="primary">hpsE</name>
    <name evidence="2" type="ORF">K4A83_15650</name>
</gene>
<dbReference type="InterPro" id="IPR001173">
    <property type="entry name" value="Glyco_trans_2-like"/>
</dbReference>